<feature type="transmembrane region" description="Helical" evidence="1">
    <location>
        <begin position="88"/>
        <end position="110"/>
    </location>
</feature>
<proteinExistence type="predicted"/>
<dbReference type="AlphaFoldDB" id="A0A919Q7D8"/>
<sequence>MTQTEIRPAVLAPAGSRLPVLAGVVLIVAQLAWRAPGVLRSFFREDDFVLIVRAHEQDLGWSYLFTPLGGRLTPGGLLLGWFPARADAYDWTLVAVTMLVVQALVSLAVLRMLVVVFGKRPAILGPFLVFLVTPLTLPVLTWWSASLSGLVPQLAVAMAITSHVLWERTGRRLHAVAAVSWVVAGALFSLSVAAVPLLLYALSRVWLGRRRAPVLWTVYGFVVAVSVVVRLAASGWNTPDPATGVRFLWRLVGQTFATGLIGGPGRWYFGRPDHGIALPAPALVVAAWIVILAVVAVTVRTRANAGAAWLTLLGYVLAASALPALLGPVASVGEILGGQTELLAGTAPVVALCLGLATLGPDAWPRLPRLGAVAALAGVVALSVWSTSAYAGNIRTQPARDYLDTAAAELARTPSSVQIYDTPVPRQLMSSWFGDYRLTSRVLAPLAGPDLRDAMRRPAPAADPMVFDRTGRLRPMTLTPVVAAAPTSTPACYRLAAGRIDIPLAHDLPTMKYTVAFSYTATRAALATFSLGGARVPITLDRGSGVRYLQAVGGGPAVRISGISAGAGVCVSGIRIGSPAPRPS</sequence>
<evidence type="ECO:0000313" key="2">
    <source>
        <dbReference type="EMBL" id="GIH22584.1"/>
    </source>
</evidence>
<feature type="transmembrane region" description="Helical" evidence="1">
    <location>
        <begin position="149"/>
        <end position="166"/>
    </location>
</feature>
<feature type="transmembrane region" description="Helical" evidence="1">
    <location>
        <begin position="275"/>
        <end position="297"/>
    </location>
</feature>
<dbReference type="RefSeq" id="WP_204039422.1">
    <property type="nucleotide sequence ID" value="NZ_BOOA01000005.1"/>
</dbReference>
<feature type="transmembrane region" description="Helical" evidence="1">
    <location>
        <begin position="20"/>
        <end position="39"/>
    </location>
</feature>
<keyword evidence="1" id="KW-0812">Transmembrane</keyword>
<feature type="transmembrane region" description="Helical" evidence="1">
    <location>
        <begin position="309"/>
        <end position="330"/>
    </location>
</feature>
<dbReference type="EMBL" id="BOOA01000005">
    <property type="protein sequence ID" value="GIH22584.1"/>
    <property type="molecule type" value="Genomic_DNA"/>
</dbReference>
<protein>
    <submittedName>
        <fullName evidence="2">Uncharacterized protein</fullName>
    </submittedName>
</protein>
<keyword evidence="1" id="KW-0472">Membrane</keyword>
<feature type="transmembrane region" description="Helical" evidence="1">
    <location>
        <begin position="248"/>
        <end position="269"/>
    </location>
</feature>
<feature type="transmembrane region" description="Helical" evidence="1">
    <location>
        <begin position="342"/>
        <end position="360"/>
    </location>
</feature>
<keyword evidence="1" id="KW-1133">Transmembrane helix</keyword>
<keyword evidence="3" id="KW-1185">Reference proteome</keyword>
<dbReference type="Proteomes" id="UP000640052">
    <property type="component" value="Unassembled WGS sequence"/>
</dbReference>
<evidence type="ECO:0000256" key="1">
    <source>
        <dbReference type="SAM" id="Phobius"/>
    </source>
</evidence>
<reference evidence="2" key="1">
    <citation type="submission" date="2021-01" db="EMBL/GenBank/DDBJ databases">
        <title>Whole genome shotgun sequence of Acrocarpospora phusangensis NBRC 108782.</title>
        <authorList>
            <person name="Komaki H."/>
            <person name="Tamura T."/>
        </authorList>
    </citation>
    <scope>NUCLEOTIDE SEQUENCE</scope>
    <source>
        <strain evidence="2">NBRC 108782</strain>
    </source>
</reference>
<feature type="transmembrane region" description="Helical" evidence="1">
    <location>
        <begin position="372"/>
        <end position="391"/>
    </location>
</feature>
<comment type="caution">
    <text evidence="2">The sequence shown here is derived from an EMBL/GenBank/DDBJ whole genome shotgun (WGS) entry which is preliminary data.</text>
</comment>
<feature type="transmembrane region" description="Helical" evidence="1">
    <location>
        <begin position="122"/>
        <end position="143"/>
    </location>
</feature>
<feature type="transmembrane region" description="Helical" evidence="1">
    <location>
        <begin position="214"/>
        <end position="236"/>
    </location>
</feature>
<gene>
    <name evidence="2" type="ORF">Aph01nite_08940</name>
</gene>
<accession>A0A919Q7D8</accession>
<evidence type="ECO:0000313" key="3">
    <source>
        <dbReference type="Proteomes" id="UP000640052"/>
    </source>
</evidence>
<feature type="transmembrane region" description="Helical" evidence="1">
    <location>
        <begin position="178"/>
        <end position="202"/>
    </location>
</feature>
<organism evidence="2 3">
    <name type="scientific">Acrocarpospora phusangensis</name>
    <dbReference type="NCBI Taxonomy" id="1070424"/>
    <lineage>
        <taxon>Bacteria</taxon>
        <taxon>Bacillati</taxon>
        <taxon>Actinomycetota</taxon>
        <taxon>Actinomycetes</taxon>
        <taxon>Streptosporangiales</taxon>
        <taxon>Streptosporangiaceae</taxon>
        <taxon>Acrocarpospora</taxon>
    </lineage>
</organism>
<name>A0A919Q7D8_9ACTN</name>